<evidence type="ECO:0000313" key="1">
    <source>
        <dbReference type="EMBL" id="KAK3363727.1"/>
    </source>
</evidence>
<evidence type="ECO:0000313" key="2">
    <source>
        <dbReference type="Proteomes" id="UP001275084"/>
    </source>
</evidence>
<organism evidence="1 2">
    <name type="scientific">Lasiosphaeria hispida</name>
    <dbReference type="NCBI Taxonomy" id="260671"/>
    <lineage>
        <taxon>Eukaryota</taxon>
        <taxon>Fungi</taxon>
        <taxon>Dikarya</taxon>
        <taxon>Ascomycota</taxon>
        <taxon>Pezizomycotina</taxon>
        <taxon>Sordariomycetes</taxon>
        <taxon>Sordariomycetidae</taxon>
        <taxon>Sordariales</taxon>
        <taxon>Lasiosphaeriaceae</taxon>
        <taxon>Lasiosphaeria</taxon>
    </lineage>
</organism>
<protein>
    <submittedName>
        <fullName evidence="1">Uncharacterized protein</fullName>
    </submittedName>
</protein>
<comment type="caution">
    <text evidence="1">The sequence shown here is derived from an EMBL/GenBank/DDBJ whole genome shotgun (WGS) entry which is preliminary data.</text>
</comment>
<name>A0AAJ0HVM2_9PEZI</name>
<dbReference type="EMBL" id="JAUIQD010000001">
    <property type="protein sequence ID" value="KAK3363727.1"/>
    <property type="molecule type" value="Genomic_DNA"/>
</dbReference>
<accession>A0AAJ0HVM2</accession>
<proteinExistence type="predicted"/>
<dbReference type="AlphaFoldDB" id="A0AAJ0HVM2"/>
<sequence length="265" mass="30347">MNEFGALPSLLYGNSVQWETIAVDSFRLPLRCPPVTLAMYAGSLDVLKLLVNHETRCSTNAWCATRLPSQASEPAQHGNCVHQHRNNTDYRRSRFRYEWHTNGSRVDSWEDMEEAFQMIGCHETAWHSALQDRRLDMAEFLSTADPTSTASNMHPNDMNDIVAVPHLSQWTPLPGTDMLLGSVKWFEFMKTELLKLYPSNEGLLSRVSGWFWDWDSYDCWRECQTVPNEYTARCMSSHTYLASALTQMPFSETGEGFTLVPFFAP</sequence>
<reference evidence="1" key="1">
    <citation type="journal article" date="2023" name="Mol. Phylogenet. Evol.">
        <title>Genome-scale phylogeny and comparative genomics of the fungal order Sordariales.</title>
        <authorList>
            <person name="Hensen N."/>
            <person name="Bonometti L."/>
            <person name="Westerberg I."/>
            <person name="Brannstrom I.O."/>
            <person name="Guillou S."/>
            <person name="Cros-Aarteil S."/>
            <person name="Calhoun S."/>
            <person name="Haridas S."/>
            <person name="Kuo A."/>
            <person name="Mondo S."/>
            <person name="Pangilinan J."/>
            <person name="Riley R."/>
            <person name="LaButti K."/>
            <person name="Andreopoulos B."/>
            <person name="Lipzen A."/>
            <person name="Chen C."/>
            <person name="Yan M."/>
            <person name="Daum C."/>
            <person name="Ng V."/>
            <person name="Clum A."/>
            <person name="Steindorff A."/>
            <person name="Ohm R.A."/>
            <person name="Martin F."/>
            <person name="Silar P."/>
            <person name="Natvig D.O."/>
            <person name="Lalanne C."/>
            <person name="Gautier V."/>
            <person name="Ament-Velasquez S.L."/>
            <person name="Kruys A."/>
            <person name="Hutchinson M.I."/>
            <person name="Powell A.J."/>
            <person name="Barry K."/>
            <person name="Miller A.N."/>
            <person name="Grigoriev I.V."/>
            <person name="Debuchy R."/>
            <person name="Gladieux P."/>
            <person name="Hiltunen Thoren M."/>
            <person name="Johannesson H."/>
        </authorList>
    </citation>
    <scope>NUCLEOTIDE SEQUENCE</scope>
    <source>
        <strain evidence="1">CBS 955.72</strain>
    </source>
</reference>
<dbReference type="Proteomes" id="UP001275084">
    <property type="component" value="Unassembled WGS sequence"/>
</dbReference>
<keyword evidence="2" id="KW-1185">Reference proteome</keyword>
<reference evidence="1" key="2">
    <citation type="submission" date="2023-06" db="EMBL/GenBank/DDBJ databases">
        <authorList>
            <consortium name="Lawrence Berkeley National Laboratory"/>
            <person name="Haridas S."/>
            <person name="Hensen N."/>
            <person name="Bonometti L."/>
            <person name="Westerberg I."/>
            <person name="Brannstrom I.O."/>
            <person name="Guillou S."/>
            <person name="Cros-Aarteil S."/>
            <person name="Calhoun S."/>
            <person name="Kuo A."/>
            <person name="Mondo S."/>
            <person name="Pangilinan J."/>
            <person name="Riley R."/>
            <person name="Labutti K."/>
            <person name="Andreopoulos B."/>
            <person name="Lipzen A."/>
            <person name="Chen C."/>
            <person name="Yanf M."/>
            <person name="Daum C."/>
            <person name="Ng V."/>
            <person name="Clum A."/>
            <person name="Steindorff A."/>
            <person name="Ohm R."/>
            <person name="Martin F."/>
            <person name="Silar P."/>
            <person name="Natvig D."/>
            <person name="Lalanne C."/>
            <person name="Gautier V."/>
            <person name="Ament-Velasquez S.L."/>
            <person name="Kruys A."/>
            <person name="Hutchinson M.I."/>
            <person name="Powell A.J."/>
            <person name="Barry K."/>
            <person name="Miller A.N."/>
            <person name="Grigoriev I.V."/>
            <person name="Debuchy R."/>
            <person name="Gladieux P."/>
            <person name="Thoren M.H."/>
            <person name="Johannesson H."/>
        </authorList>
    </citation>
    <scope>NUCLEOTIDE SEQUENCE</scope>
    <source>
        <strain evidence="1">CBS 955.72</strain>
    </source>
</reference>
<gene>
    <name evidence="1" type="ORF">B0T25DRAFT_53174</name>
</gene>